<evidence type="ECO:0000313" key="2">
    <source>
        <dbReference type="EMBL" id="CAI0545326.1"/>
    </source>
</evidence>
<keyword evidence="3" id="KW-1185">Reference proteome</keyword>
<reference evidence="2" key="1">
    <citation type="submission" date="2022-08" db="EMBL/GenBank/DDBJ databases">
        <authorList>
            <person name="Gutierrez-Valencia J."/>
        </authorList>
    </citation>
    <scope>NUCLEOTIDE SEQUENCE</scope>
</reference>
<feature type="region of interest" description="Disordered" evidence="1">
    <location>
        <begin position="50"/>
        <end position="88"/>
    </location>
</feature>
<evidence type="ECO:0000313" key="3">
    <source>
        <dbReference type="Proteomes" id="UP001154282"/>
    </source>
</evidence>
<proteinExistence type="predicted"/>
<dbReference type="Proteomes" id="UP001154282">
    <property type="component" value="Unassembled WGS sequence"/>
</dbReference>
<gene>
    <name evidence="2" type="ORF">LITE_LOCUS43545</name>
</gene>
<comment type="caution">
    <text evidence="2">The sequence shown here is derived from an EMBL/GenBank/DDBJ whole genome shotgun (WGS) entry which is preliminary data.</text>
</comment>
<dbReference type="AlphaFoldDB" id="A0AAV0QKB2"/>
<feature type="compositionally biased region" description="Low complexity" evidence="1">
    <location>
        <begin position="58"/>
        <end position="67"/>
    </location>
</feature>
<feature type="region of interest" description="Disordered" evidence="1">
    <location>
        <begin position="1"/>
        <end position="20"/>
    </location>
</feature>
<protein>
    <submittedName>
        <fullName evidence="2">Uncharacterized protein</fullName>
    </submittedName>
</protein>
<dbReference type="PANTHER" id="PTHR37721:SF1">
    <property type="entry name" value="OS05G0464200 PROTEIN"/>
    <property type="match status" value="1"/>
</dbReference>
<evidence type="ECO:0000256" key="1">
    <source>
        <dbReference type="SAM" id="MobiDB-lite"/>
    </source>
</evidence>
<name>A0AAV0QKB2_9ROSI</name>
<dbReference type="PANTHER" id="PTHR37721">
    <property type="entry name" value="OS05G0464200 PROTEIN"/>
    <property type="match status" value="1"/>
</dbReference>
<dbReference type="EMBL" id="CAMGYJ010000009">
    <property type="protein sequence ID" value="CAI0545326.1"/>
    <property type="molecule type" value="Genomic_DNA"/>
</dbReference>
<organism evidence="2 3">
    <name type="scientific">Linum tenue</name>
    <dbReference type="NCBI Taxonomy" id="586396"/>
    <lineage>
        <taxon>Eukaryota</taxon>
        <taxon>Viridiplantae</taxon>
        <taxon>Streptophyta</taxon>
        <taxon>Embryophyta</taxon>
        <taxon>Tracheophyta</taxon>
        <taxon>Spermatophyta</taxon>
        <taxon>Magnoliopsida</taxon>
        <taxon>eudicotyledons</taxon>
        <taxon>Gunneridae</taxon>
        <taxon>Pentapetalae</taxon>
        <taxon>rosids</taxon>
        <taxon>fabids</taxon>
        <taxon>Malpighiales</taxon>
        <taxon>Linaceae</taxon>
        <taxon>Linum</taxon>
    </lineage>
</organism>
<accession>A0AAV0QKB2</accession>
<sequence length="88" mass="8831">MDPQSKKTKQSGCSLPPKRGQIKAQIFKSIAKTVTSATSTSIEIVGMKVHGGGGGGSSSSSAGASASTTPPPIAKLALMGSQRDTSLR</sequence>